<evidence type="ECO:0000256" key="4">
    <source>
        <dbReference type="ARBA" id="ARBA00023228"/>
    </source>
</evidence>
<protein>
    <submittedName>
        <fullName evidence="5">Uncharacterized protein</fullName>
    </submittedName>
</protein>
<evidence type="ECO:0000256" key="2">
    <source>
        <dbReference type="ARBA" id="ARBA00010463"/>
    </source>
</evidence>
<dbReference type="PANTHER" id="PTHR21146">
    <property type="entry name" value="MEF2B PROTEIN"/>
    <property type="match status" value="1"/>
</dbReference>
<organism evidence="5 6">
    <name type="scientific">Acorus gramineus</name>
    <name type="common">Dwarf sweet flag</name>
    <dbReference type="NCBI Taxonomy" id="55184"/>
    <lineage>
        <taxon>Eukaryota</taxon>
        <taxon>Viridiplantae</taxon>
        <taxon>Streptophyta</taxon>
        <taxon>Embryophyta</taxon>
        <taxon>Tracheophyta</taxon>
        <taxon>Spermatophyta</taxon>
        <taxon>Magnoliopsida</taxon>
        <taxon>Liliopsida</taxon>
        <taxon>Acoraceae</taxon>
        <taxon>Acorus</taxon>
    </lineage>
</organism>
<reference evidence="5" key="2">
    <citation type="submission" date="2023-06" db="EMBL/GenBank/DDBJ databases">
        <authorList>
            <person name="Ma L."/>
            <person name="Liu K.-W."/>
            <person name="Li Z."/>
            <person name="Hsiao Y.-Y."/>
            <person name="Qi Y."/>
            <person name="Fu T."/>
            <person name="Tang G."/>
            <person name="Zhang D."/>
            <person name="Sun W.-H."/>
            <person name="Liu D.-K."/>
            <person name="Li Y."/>
            <person name="Chen G.-Z."/>
            <person name="Liu X.-D."/>
            <person name="Liao X.-Y."/>
            <person name="Jiang Y.-T."/>
            <person name="Yu X."/>
            <person name="Hao Y."/>
            <person name="Huang J."/>
            <person name="Zhao X.-W."/>
            <person name="Ke S."/>
            <person name="Chen Y.-Y."/>
            <person name="Wu W.-L."/>
            <person name="Hsu J.-L."/>
            <person name="Lin Y.-F."/>
            <person name="Huang M.-D."/>
            <person name="Li C.-Y."/>
            <person name="Huang L."/>
            <person name="Wang Z.-W."/>
            <person name="Zhao X."/>
            <person name="Zhong W.-Y."/>
            <person name="Peng D.-H."/>
            <person name="Ahmad S."/>
            <person name="Lan S."/>
            <person name="Zhang J.-S."/>
            <person name="Tsai W.-C."/>
            <person name="Van De Peer Y."/>
            <person name="Liu Z.-J."/>
        </authorList>
    </citation>
    <scope>NUCLEOTIDE SEQUENCE</scope>
    <source>
        <strain evidence="5">SCP</strain>
        <tissue evidence="5">Leaves</tissue>
    </source>
</reference>
<keyword evidence="4" id="KW-0458">Lysosome</keyword>
<dbReference type="EMBL" id="JAUJYN010000010">
    <property type="protein sequence ID" value="KAK1262746.1"/>
    <property type="molecule type" value="Genomic_DNA"/>
</dbReference>
<dbReference type="Pfam" id="PF10167">
    <property type="entry name" value="BORCS8"/>
    <property type="match status" value="1"/>
</dbReference>
<evidence type="ECO:0000256" key="3">
    <source>
        <dbReference type="ARBA" id="ARBA00023136"/>
    </source>
</evidence>
<accession>A0AAV9AFF1</accession>
<name>A0AAV9AFF1_ACOGR</name>
<evidence type="ECO:0000313" key="6">
    <source>
        <dbReference type="Proteomes" id="UP001179952"/>
    </source>
</evidence>
<sequence>MSDNCRYPNFDRPKRRKYFKCDNNPIHRHQPPPHQLPPSHLLDLHRRQASDERLSFFLDDMDGLSTVDGFVQVNEGLEEMTEYVANEPSVGLFFVQQHAQNAMPILISAKDKIVEKSREVALHTEDLEDSISVVNPQSKLGISDE</sequence>
<keyword evidence="3" id="KW-0472">Membrane</keyword>
<comment type="similarity">
    <text evidence="2">Belongs to the BORCS8 family.</text>
</comment>
<evidence type="ECO:0000256" key="1">
    <source>
        <dbReference type="ARBA" id="ARBA00004656"/>
    </source>
</evidence>
<proteinExistence type="inferred from homology"/>
<evidence type="ECO:0000313" key="5">
    <source>
        <dbReference type="EMBL" id="KAK1262746.1"/>
    </source>
</evidence>
<dbReference type="AlphaFoldDB" id="A0AAV9AFF1"/>
<reference evidence="5" key="1">
    <citation type="journal article" date="2023" name="Nat. Commun.">
        <title>Diploid and tetraploid genomes of Acorus and the evolution of monocots.</title>
        <authorList>
            <person name="Ma L."/>
            <person name="Liu K.W."/>
            <person name="Li Z."/>
            <person name="Hsiao Y.Y."/>
            <person name="Qi Y."/>
            <person name="Fu T."/>
            <person name="Tang G.D."/>
            <person name="Zhang D."/>
            <person name="Sun W.H."/>
            <person name="Liu D.K."/>
            <person name="Li Y."/>
            <person name="Chen G.Z."/>
            <person name="Liu X.D."/>
            <person name="Liao X.Y."/>
            <person name="Jiang Y.T."/>
            <person name="Yu X."/>
            <person name="Hao Y."/>
            <person name="Huang J."/>
            <person name="Zhao X.W."/>
            <person name="Ke S."/>
            <person name="Chen Y.Y."/>
            <person name="Wu W.L."/>
            <person name="Hsu J.L."/>
            <person name="Lin Y.F."/>
            <person name="Huang M.D."/>
            <person name="Li C.Y."/>
            <person name="Huang L."/>
            <person name="Wang Z.W."/>
            <person name="Zhao X."/>
            <person name="Zhong W.Y."/>
            <person name="Peng D.H."/>
            <person name="Ahmad S."/>
            <person name="Lan S."/>
            <person name="Zhang J.S."/>
            <person name="Tsai W.C."/>
            <person name="Van de Peer Y."/>
            <person name="Liu Z.J."/>
        </authorList>
    </citation>
    <scope>NUCLEOTIDE SEQUENCE</scope>
    <source>
        <strain evidence="5">SCP</strain>
    </source>
</reference>
<gene>
    <name evidence="5" type="ORF">QJS04_geneDACA011577</name>
</gene>
<dbReference type="PANTHER" id="PTHR21146:SF0">
    <property type="entry name" value="BLOC-1-RELATED COMPLEX SUBUNIT 8"/>
    <property type="match status" value="1"/>
</dbReference>
<dbReference type="GO" id="GO:0005765">
    <property type="term" value="C:lysosomal membrane"/>
    <property type="evidence" value="ECO:0007669"/>
    <property type="project" value="UniProtKB-SubCell"/>
</dbReference>
<dbReference type="InterPro" id="IPR019320">
    <property type="entry name" value="BORCS8"/>
</dbReference>
<keyword evidence="6" id="KW-1185">Reference proteome</keyword>
<comment type="subcellular location">
    <subcellularLocation>
        <location evidence="1">Lysosome membrane</location>
    </subcellularLocation>
</comment>
<comment type="caution">
    <text evidence="5">The sequence shown here is derived from an EMBL/GenBank/DDBJ whole genome shotgun (WGS) entry which is preliminary data.</text>
</comment>
<dbReference type="Proteomes" id="UP001179952">
    <property type="component" value="Unassembled WGS sequence"/>
</dbReference>